<dbReference type="GO" id="GO:0008270">
    <property type="term" value="F:zinc ion binding"/>
    <property type="evidence" value="ECO:0007669"/>
    <property type="project" value="UniProtKB-KW"/>
</dbReference>
<keyword evidence="6" id="KW-0862">Zinc</keyword>
<dbReference type="PROSITE" id="PS51873">
    <property type="entry name" value="TRIAD"/>
    <property type="match status" value="1"/>
</dbReference>
<dbReference type="InterPro" id="IPR044066">
    <property type="entry name" value="TRIAD_supradom"/>
</dbReference>
<evidence type="ECO:0000259" key="7">
    <source>
        <dbReference type="PROSITE" id="PS51873"/>
    </source>
</evidence>
<dbReference type="AlphaFoldDB" id="A0AAW2YMA6"/>
<evidence type="ECO:0000313" key="9">
    <source>
        <dbReference type="Proteomes" id="UP001431209"/>
    </source>
</evidence>
<dbReference type="Pfam" id="PF22191">
    <property type="entry name" value="IBR_1"/>
    <property type="match status" value="1"/>
</dbReference>
<protein>
    <recommendedName>
        <fullName evidence="7">RING-type domain-containing protein</fullName>
    </recommendedName>
</protein>
<dbReference type="SUPFAM" id="SSF57850">
    <property type="entry name" value="RING/U-box"/>
    <property type="match status" value="1"/>
</dbReference>
<dbReference type="Proteomes" id="UP001431209">
    <property type="component" value="Unassembled WGS sequence"/>
</dbReference>
<organism evidence="8 9">
    <name type="scientific">Acrasis kona</name>
    <dbReference type="NCBI Taxonomy" id="1008807"/>
    <lineage>
        <taxon>Eukaryota</taxon>
        <taxon>Discoba</taxon>
        <taxon>Heterolobosea</taxon>
        <taxon>Tetramitia</taxon>
        <taxon>Eutetramitia</taxon>
        <taxon>Acrasidae</taxon>
        <taxon>Acrasis</taxon>
    </lineage>
</organism>
<keyword evidence="5" id="KW-0833">Ubl conjugation pathway</keyword>
<keyword evidence="3" id="KW-0677">Repeat</keyword>
<name>A0AAW2YMA6_9EUKA</name>
<feature type="domain" description="RING-type" evidence="7">
    <location>
        <begin position="99"/>
        <end position="285"/>
    </location>
</feature>
<evidence type="ECO:0000256" key="3">
    <source>
        <dbReference type="ARBA" id="ARBA00022737"/>
    </source>
</evidence>
<evidence type="ECO:0000256" key="2">
    <source>
        <dbReference type="ARBA" id="ARBA00022723"/>
    </source>
</evidence>
<proteinExistence type="predicted"/>
<evidence type="ECO:0000256" key="4">
    <source>
        <dbReference type="ARBA" id="ARBA00022771"/>
    </source>
</evidence>
<keyword evidence="1" id="KW-0808">Transferase</keyword>
<sequence>MRQEDQNHKHRDIIVEETSLIFKLLENTDRSTCCYDLNESPKDLMDNKETRRKCVELTRNLNKTLPSLYKNKVSSKYIDRLLLINLECYDLVYRHNVDIMKTCGVCLVNKHRNSFFDCPNTKCTQNICLDCLRSSILSNKAPQCCFCRSPLPSQIVENVTTFEERMVFANSPFRKVECCGCKKHQIINVELNGTKSFFCLKCKKQTCISHQKKIDKYKGCSICTSDRTLNEQLSTALVDTMKKCPGCEVPTEKNGGCDHMNCYNCQLDYCWHCGKSCHCGVLRMY</sequence>
<accession>A0AAW2YMA6</accession>
<evidence type="ECO:0000313" key="8">
    <source>
        <dbReference type="EMBL" id="KAL0478210.1"/>
    </source>
</evidence>
<keyword evidence="9" id="KW-1185">Reference proteome</keyword>
<evidence type="ECO:0000256" key="5">
    <source>
        <dbReference type="ARBA" id="ARBA00022786"/>
    </source>
</evidence>
<keyword evidence="2" id="KW-0479">Metal-binding</keyword>
<gene>
    <name evidence="8" type="ORF">AKO1_008478</name>
</gene>
<dbReference type="CDD" id="cd20336">
    <property type="entry name" value="Rcat_RBR"/>
    <property type="match status" value="1"/>
</dbReference>
<keyword evidence="4" id="KW-0863">Zinc-finger</keyword>
<comment type="caution">
    <text evidence="8">The sequence shown here is derived from an EMBL/GenBank/DDBJ whole genome shotgun (WGS) entry which is preliminary data.</text>
</comment>
<evidence type="ECO:0000256" key="6">
    <source>
        <dbReference type="ARBA" id="ARBA00022833"/>
    </source>
</evidence>
<evidence type="ECO:0000256" key="1">
    <source>
        <dbReference type="ARBA" id="ARBA00022679"/>
    </source>
</evidence>
<reference evidence="8 9" key="1">
    <citation type="submission" date="2024-03" db="EMBL/GenBank/DDBJ databases">
        <title>The Acrasis kona genome and developmental transcriptomes reveal deep origins of eukaryotic multicellular pathways.</title>
        <authorList>
            <person name="Sheikh S."/>
            <person name="Fu C.-J."/>
            <person name="Brown M.W."/>
            <person name="Baldauf S.L."/>
        </authorList>
    </citation>
    <scope>NUCLEOTIDE SEQUENCE [LARGE SCALE GENOMIC DNA]</scope>
    <source>
        <strain evidence="8 9">ATCC MYA-3509</strain>
    </source>
</reference>
<dbReference type="EMBL" id="JAOPGA020000330">
    <property type="protein sequence ID" value="KAL0478210.1"/>
    <property type="molecule type" value="Genomic_DNA"/>
</dbReference>
<dbReference type="Gene3D" id="1.20.120.1750">
    <property type="match status" value="1"/>
</dbReference>
<dbReference type="GO" id="GO:0016740">
    <property type="term" value="F:transferase activity"/>
    <property type="evidence" value="ECO:0007669"/>
    <property type="project" value="UniProtKB-KW"/>
</dbReference>